<dbReference type="EMBL" id="JADWDJ010000010">
    <property type="protein sequence ID" value="KAG5274449.1"/>
    <property type="molecule type" value="Genomic_DNA"/>
</dbReference>
<reference evidence="1" key="1">
    <citation type="submission" date="2020-10" db="EMBL/GenBank/DDBJ databases">
        <title>Chromosome-scale genome assembly of the Allis shad, Alosa alosa.</title>
        <authorList>
            <person name="Margot Z."/>
            <person name="Christophe K."/>
            <person name="Cabau C."/>
            <person name="Louis A."/>
            <person name="Berthelot C."/>
            <person name="Parey E."/>
            <person name="Roest Crollius H."/>
            <person name="Montfort J."/>
            <person name="Robinson-Rechavi M."/>
            <person name="Bucao C."/>
            <person name="Bouchez O."/>
            <person name="Gislard M."/>
            <person name="Lluch J."/>
            <person name="Milhes M."/>
            <person name="Lampietro C."/>
            <person name="Lopez Roques C."/>
            <person name="Donnadieu C."/>
            <person name="Braasch I."/>
            <person name="Desvignes T."/>
            <person name="Postlethwait J."/>
            <person name="Bobe J."/>
            <person name="Guiguen Y."/>
        </authorList>
    </citation>
    <scope>NUCLEOTIDE SEQUENCE</scope>
    <source>
        <strain evidence="1">M-15738</strain>
        <tissue evidence="1">Blood</tissue>
    </source>
</reference>
<dbReference type="AlphaFoldDB" id="A0AAV6GIZ0"/>
<keyword evidence="2" id="KW-1185">Reference proteome</keyword>
<dbReference type="Proteomes" id="UP000823561">
    <property type="component" value="Chromosome 10"/>
</dbReference>
<sequence length="67" mass="7701">MYACAERRGPSVCLKGPCDNGELVFLDYYKEFIWKPAGLGPESSITPQWQTTLILRPCWKLLIRRLA</sequence>
<proteinExistence type="predicted"/>
<organism evidence="1 2">
    <name type="scientific">Alosa alosa</name>
    <name type="common">allis shad</name>
    <dbReference type="NCBI Taxonomy" id="278164"/>
    <lineage>
        <taxon>Eukaryota</taxon>
        <taxon>Metazoa</taxon>
        <taxon>Chordata</taxon>
        <taxon>Craniata</taxon>
        <taxon>Vertebrata</taxon>
        <taxon>Euteleostomi</taxon>
        <taxon>Actinopterygii</taxon>
        <taxon>Neopterygii</taxon>
        <taxon>Teleostei</taxon>
        <taxon>Clupei</taxon>
        <taxon>Clupeiformes</taxon>
        <taxon>Clupeoidei</taxon>
        <taxon>Clupeidae</taxon>
        <taxon>Alosa</taxon>
    </lineage>
</organism>
<gene>
    <name evidence="1" type="ORF">AALO_G00136430</name>
</gene>
<accession>A0AAV6GIZ0</accession>
<evidence type="ECO:0000313" key="2">
    <source>
        <dbReference type="Proteomes" id="UP000823561"/>
    </source>
</evidence>
<evidence type="ECO:0000313" key="1">
    <source>
        <dbReference type="EMBL" id="KAG5274449.1"/>
    </source>
</evidence>
<protein>
    <submittedName>
        <fullName evidence="1">Uncharacterized protein</fullName>
    </submittedName>
</protein>
<name>A0AAV6GIZ0_9TELE</name>
<comment type="caution">
    <text evidence="1">The sequence shown here is derived from an EMBL/GenBank/DDBJ whole genome shotgun (WGS) entry which is preliminary data.</text>
</comment>